<reference evidence="2" key="1">
    <citation type="journal article" date="2023" name="IMA Fungus">
        <title>Comparative genomic study of the Penicillium genus elucidates a diverse pangenome and 15 lateral gene transfer events.</title>
        <authorList>
            <person name="Petersen C."/>
            <person name="Sorensen T."/>
            <person name="Nielsen M.R."/>
            <person name="Sondergaard T.E."/>
            <person name="Sorensen J.L."/>
            <person name="Fitzpatrick D.A."/>
            <person name="Frisvad J.C."/>
            <person name="Nielsen K.L."/>
        </authorList>
    </citation>
    <scope>NUCLEOTIDE SEQUENCE</scope>
    <source>
        <strain evidence="2">IBT 15450</strain>
    </source>
</reference>
<evidence type="ECO:0000313" key="3">
    <source>
        <dbReference type="Proteomes" id="UP001219568"/>
    </source>
</evidence>
<gene>
    <name evidence="2" type="ORF">N7460_010592</name>
</gene>
<accession>A0AAD6N4W2</accession>
<feature type="domain" description="Azaphilone pigments biosynthesis cluster protein L N-terminal" evidence="1">
    <location>
        <begin position="3"/>
        <end position="148"/>
    </location>
</feature>
<organism evidence="2 3">
    <name type="scientific">Penicillium canescens</name>
    <dbReference type="NCBI Taxonomy" id="5083"/>
    <lineage>
        <taxon>Eukaryota</taxon>
        <taxon>Fungi</taxon>
        <taxon>Dikarya</taxon>
        <taxon>Ascomycota</taxon>
        <taxon>Pezizomycotina</taxon>
        <taxon>Eurotiomycetes</taxon>
        <taxon>Eurotiomycetidae</taxon>
        <taxon>Eurotiales</taxon>
        <taxon>Aspergillaceae</taxon>
        <taxon>Penicillium</taxon>
    </lineage>
</organism>
<name>A0AAD6N4W2_PENCN</name>
<evidence type="ECO:0000259" key="1">
    <source>
        <dbReference type="Pfam" id="PF17111"/>
    </source>
</evidence>
<dbReference type="InterPro" id="IPR031348">
    <property type="entry name" value="PigL_N"/>
</dbReference>
<comment type="caution">
    <text evidence="2">The sequence shown here is derived from an EMBL/GenBank/DDBJ whole genome shotgun (WGS) entry which is preliminary data.</text>
</comment>
<protein>
    <recommendedName>
        <fullName evidence="1">Azaphilone pigments biosynthesis cluster protein L N-terminal domain-containing protein</fullName>
    </recommendedName>
</protein>
<sequence>METAFGVVGITSMAIHSINSLIQDINAVKDAPNVIADLKDELIAMEAVLVALDNARKNSQLENLTADVQVALQLANTNCQKSCEKFRLKLRQWTKHSEDGLHWRDRFRVGLFAERSVKALSAQLNCSKSTMNAAVSTAALISSSALSSDTKGRDLRTKEIEISKQIVEIDEQNALVQLAPQNFAEAPLSENEDRSEVMEQLRDQRVTLDESRKLLEDLLAQAHQVRTGEKITKVEISDGGKLIVGRINYEDEGDSCLDIHDIKATNHGKGVVGMIKGLDVNAFLND</sequence>
<dbReference type="Pfam" id="PF17111">
    <property type="entry name" value="PigL_N"/>
    <property type="match status" value="1"/>
</dbReference>
<dbReference type="EMBL" id="JAQJZL010000014">
    <property type="protein sequence ID" value="KAJ6030326.1"/>
    <property type="molecule type" value="Genomic_DNA"/>
</dbReference>
<dbReference type="Proteomes" id="UP001219568">
    <property type="component" value="Unassembled WGS sequence"/>
</dbReference>
<reference evidence="2" key="2">
    <citation type="submission" date="2023-01" db="EMBL/GenBank/DDBJ databases">
        <authorList>
            <person name="Petersen C."/>
        </authorList>
    </citation>
    <scope>NUCLEOTIDE SEQUENCE</scope>
    <source>
        <strain evidence="2">IBT 15450</strain>
    </source>
</reference>
<evidence type="ECO:0000313" key="2">
    <source>
        <dbReference type="EMBL" id="KAJ6030326.1"/>
    </source>
</evidence>
<proteinExistence type="predicted"/>
<keyword evidence="3" id="KW-1185">Reference proteome</keyword>
<dbReference type="AlphaFoldDB" id="A0AAD6N4W2"/>